<keyword evidence="1" id="KW-0547">Nucleotide-binding</keyword>
<evidence type="ECO:0000313" key="4">
    <source>
        <dbReference type="EMBL" id="RXH57012.1"/>
    </source>
</evidence>
<evidence type="ECO:0000256" key="2">
    <source>
        <dbReference type="ARBA" id="ARBA00024200"/>
    </source>
</evidence>
<keyword evidence="5" id="KW-1185">Reference proteome</keyword>
<gene>
    <name evidence="4" type="ORF">GRAN_0322</name>
</gene>
<dbReference type="SUPFAM" id="SSF54285">
    <property type="entry name" value="MoaD/ThiS"/>
    <property type="match status" value="1"/>
</dbReference>
<dbReference type="GO" id="GO:1990133">
    <property type="term" value="C:molybdopterin adenylyltransferase complex"/>
    <property type="evidence" value="ECO:0007669"/>
    <property type="project" value="TreeGrafter"/>
</dbReference>
<dbReference type="InterPro" id="IPR016155">
    <property type="entry name" value="Mopterin_synth/thiamin_S_b"/>
</dbReference>
<proteinExistence type="inferred from homology"/>
<dbReference type="CDD" id="cd00754">
    <property type="entry name" value="Ubl_MoaD"/>
    <property type="match status" value="1"/>
</dbReference>
<dbReference type="UniPathway" id="UPA00344"/>
<reference evidence="4 5" key="1">
    <citation type="submission" date="2018-11" db="EMBL/GenBank/DDBJ databases">
        <authorList>
            <person name="Mardanov A.V."/>
            <person name="Ravin N.V."/>
            <person name="Dedysh S.N."/>
        </authorList>
    </citation>
    <scope>NUCLEOTIDE SEQUENCE [LARGE SCALE GENOMIC DNA]</scope>
    <source>
        <strain evidence="4 5">AF10</strain>
    </source>
</reference>
<dbReference type="AlphaFoldDB" id="A0A4Q0T2E7"/>
<dbReference type="PANTHER" id="PTHR33359">
    <property type="entry name" value="MOLYBDOPTERIN SYNTHASE SULFUR CARRIER SUBUNIT"/>
    <property type="match status" value="1"/>
</dbReference>
<dbReference type="GO" id="GO:0006777">
    <property type="term" value="P:Mo-molybdopterin cofactor biosynthetic process"/>
    <property type="evidence" value="ECO:0007669"/>
    <property type="project" value="InterPro"/>
</dbReference>
<reference evidence="5" key="2">
    <citation type="submission" date="2019-02" db="EMBL/GenBank/DDBJ databases">
        <title>Granulicella sibirica sp. nov., a psychrotolerant acidobacterium isolated from an organic soil layer in forested tundra, West Siberia.</title>
        <authorList>
            <person name="Oshkin I.Y."/>
            <person name="Kulichevskaya I.S."/>
            <person name="Rijpstra W.I.C."/>
            <person name="Sinninghe Damste J.S."/>
            <person name="Rakitin A.L."/>
            <person name="Ravin N.V."/>
            <person name="Dedysh S.N."/>
        </authorList>
    </citation>
    <scope>NUCLEOTIDE SEQUENCE [LARGE SCALE GENOMIC DNA]</scope>
    <source>
        <strain evidence="5">AF10</strain>
    </source>
</reference>
<dbReference type="Pfam" id="PF02597">
    <property type="entry name" value="ThiS"/>
    <property type="match status" value="1"/>
</dbReference>
<comment type="caution">
    <text evidence="4">The sequence shown here is derived from an EMBL/GenBank/DDBJ whole genome shotgun (WGS) entry which is preliminary data.</text>
</comment>
<name>A0A4Q0T2E7_9BACT</name>
<dbReference type="Proteomes" id="UP000289437">
    <property type="component" value="Unassembled WGS sequence"/>
</dbReference>
<dbReference type="EMBL" id="RDSM01000001">
    <property type="protein sequence ID" value="RXH57012.1"/>
    <property type="molecule type" value="Genomic_DNA"/>
</dbReference>
<dbReference type="InterPro" id="IPR003749">
    <property type="entry name" value="ThiS/MoaD-like"/>
</dbReference>
<dbReference type="OrthoDB" id="9801945at2"/>
<dbReference type="RefSeq" id="WP_161570790.1">
    <property type="nucleotide sequence ID" value="NZ_RDSM01000001.1"/>
</dbReference>
<evidence type="ECO:0000313" key="5">
    <source>
        <dbReference type="Proteomes" id="UP000289437"/>
    </source>
</evidence>
<evidence type="ECO:0000256" key="3">
    <source>
        <dbReference type="ARBA" id="ARBA00024247"/>
    </source>
</evidence>
<dbReference type="InterPro" id="IPR044672">
    <property type="entry name" value="MOCS2A"/>
</dbReference>
<organism evidence="4 5">
    <name type="scientific">Granulicella sibirica</name>
    <dbReference type="NCBI Taxonomy" id="2479048"/>
    <lineage>
        <taxon>Bacteria</taxon>
        <taxon>Pseudomonadati</taxon>
        <taxon>Acidobacteriota</taxon>
        <taxon>Terriglobia</taxon>
        <taxon>Terriglobales</taxon>
        <taxon>Acidobacteriaceae</taxon>
        <taxon>Granulicella</taxon>
    </lineage>
</organism>
<sequence length="86" mass="9303">MQVTVLYFGMLKDLFPDERQPIELADGETVAGLLRLSQEHASKQSDVWMALAVAVNREYAGVDTVLKDGDEVALLPPVSGGCEVVV</sequence>
<dbReference type="PANTHER" id="PTHR33359:SF1">
    <property type="entry name" value="MOLYBDOPTERIN SYNTHASE SULFUR CARRIER SUBUNIT"/>
    <property type="match status" value="1"/>
</dbReference>
<dbReference type="GO" id="GO:0000166">
    <property type="term" value="F:nucleotide binding"/>
    <property type="evidence" value="ECO:0007669"/>
    <property type="project" value="UniProtKB-KW"/>
</dbReference>
<accession>A0A4Q0T2E7</accession>
<comment type="similarity">
    <text evidence="2">Belongs to the MoaD family.</text>
</comment>
<dbReference type="Gene3D" id="3.10.20.30">
    <property type="match status" value="1"/>
</dbReference>
<evidence type="ECO:0000256" key="1">
    <source>
        <dbReference type="ARBA" id="ARBA00022741"/>
    </source>
</evidence>
<dbReference type="InterPro" id="IPR012675">
    <property type="entry name" value="Beta-grasp_dom_sf"/>
</dbReference>
<protein>
    <recommendedName>
        <fullName evidence="3">Molybdopterin synthase sulfur carrier subunit</fullName>
    </recommendedName>
</protein>